<keyword evidence="1" id="KW-0472">Membrane</keyword>
<dbReference type="Pfam" id="PF17274">
    <property type="entry name" value="DUF5339"/>
    <property type="match status" value="1"/>
</dbReference>
<reference evidence="2" key="1">
    <citation type="journal article" date="2010" name="Insect Mol. Biol.">
        <title>The draft genome sequence of Arsenophonus nasoniae, son-killer bacterium of Nasonia vitripennis, reveals genes associated with virulence and symbiosis.</title>
        <authorList>
            <person name="Wilkes T."/>
            <person name="Darby A.C."/>
            <person name="Choi J."/>
            <person name="Colborne J.K."/>
            <person name="Werren J.H."/>
            <person name="Hurst G.D.D."/>
        </authorList>
    </citation>
    <scope>NUCLEOTIDE SEQUENCE</scope>
</reference>
<evidence type="ECO:0000313" key="2">
    <source>
        <dbReference type="EMBL" id="CBA72472.1"/>
    </source>
</evidence>
<sequence>MNLYFLNYINIIWLGIIMRKLLVICSIGLFAFIITACSEEEKKIDYIGATDTCKTYFSEVDSLVTKASENPQTKAQLDSIKNQLEDGKKQIVALPRDQQDKACQQGIEAMRQIKQSLNMK</sequence>
<keyword evidence="1" id="KW-0812">Transmembrane</keyword>
<dbReference type="EMBL" id="FN545183">
    <property type="protein sequence ID" value="CBA72472.1"/>
    <property type="molecule type" value="Genomic_DNA"/>
</dbReference>
<name>D2TYH8_9GAMM</name>
<accession>D2TYH8</accession>
<dbReference type="InterPro" id="IPR020493">
    <property type="entry name" value="Uncharacterised_HI0310"/>
</dbReference>
<protein>
    <submittedName>
        <fullName evidence="2">Uncharacterized protein</fullName>
    </submittedName>
</protein>
<gene>
    <name evidence="2" type="ORF">ARN_12020</name>
</gene>
<feature type="transmembrane region" description="Helical" evidence="1">
    <location>
        <begin position="12"/>
        <end position="34"/>
    </location>
</feature>
<proteinExistence type="predicted"/>
<organism evidence="2">
    <name type="scientific">Arsenophonus nasoniae</name>
    <name type="common">son-killer infecting Nasonia vitripennis</name>
    <dbReference type="NCBI Taxonomy" id="638"/>
    <lineage>
        <taxon>Bacteria</taxon>
        <taxon>Pseudomonadati</taxon>
        <taxon>Pseudomonadota</taxon>
        <taxon>Gammaproteobacteria</taxon>
        <taxon>Enterobacterales</taxon>
        <taxon>Morganellaceae</taxon>
        <taxon>Arsenophonus</taxon>
    </lineage>
</organism>
<dbReference type="AlphaFoldDB" id="D2TYH8"/>
<keyword evidence="1" id="KW-1133">Transmembrane helix</keyword>
<evidence type="ECO:0000256" key="1">
    <source>
        <dbReference type="SAM" id="Phobius"/>
    </source>
</evidence>